<comment type="caution">
    <text evidence="2">The sequence shown here is derived from an EMBL/GenBank/DDBJ whole genome shotgun (WGS) entry which is preliminary data.</text>
</comment>
<evidence type="ECO:0000313" key="2">
    <source>
        <dbReference type="EMBL" id="KAF1840892.1"/>
    </source>
</evidence>
<dbReference type="OrthoDB" id="3521506at2759"/>
<protein>
    <submittedName>
        <fullName evidence="2">Uncharacterized protein</fullName>
    </submittedName>
</protein>
<dbReference type="AlphaFoldDB" id="A0A9P4L430"/>
<dbReference type="EMBL" id="ML976619">
    <property type="protein sequence ID" value="KAF1840892.1"/>
    <property type="molecule type" value="Genomic_DNA"/>
</dbReference>
<evidence type="ECO:0000256" key="1">
    <source>
        <dbReference type="SAM" id="MobiDB-lite"/>
    </source>
</evidence>
<feature type="region of interest" description="Disordered" evidence="1">
    <location>
        <begin position="105"/>
        <end position="130"/>
    </location>
</feature>
<keyword evidence="3" id="KW-1185">Reference proteome</keyword>
<dbReference type="GeneID" id="63846743"/>
<sequence length="130" mass="14602">MGKSVKVQIQDWIDEVRDDKLDGAYVVGRPLYTDRYCRLDVQGLTSDEPQQFNLQVQVNNGCPNTTMAKLKPWTVAFCLAPMDEPWTPAQIKEALKATVTGYKVTPPKVSNKVDPEDTKDSMKKGKGKKK</sequence>
<organism evidence="2 3">
    <name type="scientific">Cucurbitaria berberidis CBS 394.84</name>
    <dbReference type="NCBI Taxonomy" id="1168544"/>
    <lineage>
        <taxon>Eukaryota</taxon>
        <taxon>Fungi</taxon>
        <taxon>Dikarya</taxon>
        <taxon>Ascomycota</taxon>
        <taxon>Pezizomycotina</taxon>
        <taxon>Dothideomycetes</taxon>
        <taxon>Pleosporomycetidae</taxon>
        <taxon>Pleosporales</taxon>
        <taxon>Pleosporineae</taxon>
        <taxon>Cucurbitariaceae</taxon>
        <taxon>Cucurbitaria</taxon>
    </lineage>
</organism>
<proteinExistence type="predicted"/>
<accession>A0A9P4L430</accession>
<dbReference type="RefSeq" id="XP_040783455.1">
    <property type="nucleotide sequence ID" value="XM_040929491.1"/>
</dbReference>
<reference evidence="2" key="1">
    <citation type="submission" date="2020-01" db="EMBL/GenBank/DDBJ databases">
        <authorList>
            <consortium name="DOE Joint Genome Institute"/>
            <person name="Haridas S."/>
            <person name="Albert R."/>
            <person name="Binder M."/>
            <person name="Bloem J."/>
            <person name="Labutti K."/>
            <person name="Salamov A."/>
            <person name="Andreopoulos B."/>
            <person name="Baker S.E."/>
            <person name="Barry K."/>
            <person name="Bills G."/>
            <person name="Bluhm B.H."/>
            <person name="Cannon C."/>
            <person name="Castanera R."/>
            <person name="Culley D.E."/>
            <person name="Daum C."/>
            <person name="Ezra D."/>
            <person name="Gonzalez J.B."/>
            <person name="Henrissat B."/>
            <person name="Kuo A."/>
            <person name="Liang C."/>
            <person name="Lipzen A."/>
            <person name="Lutzoni F."/>
            <person name="Magnuson J."/>
            <person name="Mondo S."/>
            <person name="Nolan M."/>
            <person name="Ohm R."/>
            <person name="Pangilinan J."/>
            <person name="Park H.-J."/>
            <person name="Ramirez L."/>
            <person name="Alfaro M."/>
            <person name="Sun H."/>
            <person name="Tritt A."/>
            <person name="Yoshinaga Y."/>
            <person name="Zwiers L.-H."/>
            <person name="Turgeon B.G."/>
            <person name="Goodwin S.B."/>
            <person name="Spatafora J.W."/>
            <person name="Crous P.W."/>
            <person name="Grigoriev I.V."/>
        </authorList>
    </citation>
    <scope>NUCLEOTIDE SEQUENCE</scope>
    <source>
        <strain evidence="2">CBS 394.84</strain>
    </source>
</reference>
<feature type="compositionally biased region" description="Basic and acidic residues" evidence="1">
    <location>
        <begin position="111"/>
        <end position="123"/>
    </location>
</feature>
<dbReference type="Proteomes" id="UP000800039">
    <property type="component" value="Unassembled WGS sequence"/>
</dbReference>
<name>A0A9P4L430_9PLEO</name>
<gene>
    <name evidence="2" type="ORF">K460DRAFT_294471</name>
</gene>
<evidence type="ECO:0000313" key="3">
    <source>
        <dbReference type="Proteomes" id="UP000800039"/>
    </source>
</evidence>